<evidence type="ECO:0000313" key="3">
    <source>
        <dbReference type="Proteomes" id="UP000616143"/>
    </source>
</evidence>
<dbReference type="SUPFAM" id="SSF46785">
    <property type="entry name" value="Winged helix' DNA-binding domain"/>
    <property type="match status" value="1"/>
</dbReference>
<dbReference type="Pfam" id="PF00126">
    <property type="entry name" value="HTH_1"/>
    <property type="match status" value="1"/>
</dbReference>
<dbReference type="Proteomes" id="UP000616143">
    <property type="component" value="Unassembled WGS sequence"/>
</dbReference>
<dbReference type="InterPro" id="IPR051815">
    <property type="entry name" value="Molybdate_resp_trans_reg"/>
</dbReference>
<dbReference type="OrthoDB" id="36889at2157"/>
<dbReference type="InterPro" id="IPR036388">
    <property type="entry name" value="WH-like_DNA-bd_sf"/>
</dbReference>
<name>A0A830GWR8_9CREN</name>
<dbReference type="AlphaFoldDB" id="A0A830GWR8"/>
<dbReference type="InterPro" id="IPR036390">
    <property type="entry name" value="WH_DNA-bd_sf"/>
</dbReference>
<comment type="caution">
    <text evidence="2">The sequence shown here is derived from an EMBL/GenBank/DDBJ whole genome shotgun (WGS) entry which is preliminary data.</text>
</comment>
<dbReference type="InterPro" id="IPR000847">
    <property type="entry name" value="LysR_HTH_N"/>
</dbReference>
<sequence length="111" mass="12498">MEIKFKIWLEKGGRPVVGKGGVSLLREIERTGSISKAAHNLGMSYKFAWDYVSKIREELGEVVSKRGRETGGSSLTPQLEMVLEIYEEAEVEVRNVLDKYEAKLKELIGDP</sequence>
<dbReference type="GO" id="GO:0003700">
    <property type="term" value="F:DNA-binding transcription factor activity"/>
    <property type="evidence" value="ECO:0007669"/>
    <property type="project" value="InterPro"/>
</dbReference>
<reference evidence="2" key="1">
    <citation type="journal article" date="2014" name="Int. J. Syst. Evol. Microbiol.">
        <title>Complete genome sequence of Corynebacterium casei LMG S-19264T (=DSM 44701T), isolated from a smear-ripened cheese.</title>
        <authorList>
            <consortium name="US DOE Joint Genome Institute (JGI-PGF)"/>
            <person name="Walter F."/>
            <person name="Albersmeier A."/>
            <person name="Kalinowski J."/>
            <person name="Ruckert C."/>
        </authorList>
    </citation>
    <scope>NUCLEOTIDE SEQUENCE</scope>
    <source>
        <strain evidence="2">JCM 31740</strain>
    </source>
</reference>
<dbReference type="PANTHER" id="PTHR30432:SF1">
    <property type="entry name" value="DNA-BINDING TRANSCRIPTIONAL DUAL REGULATOR MODE"/>
    <property type="match status" value="1"/>
</dbReference>
<accession>A0A830GWR8</accession>
<reference evidence="2" key="2">
    <citation type="submission" date="2020-09" db="EMBL/GenBank/DDBJ databases">
        <authorList>
            <person name="Sun Q."/>
            <person name="Ohkuma M."/>
        </authorList>
    </citation>
    <scope>NUCLEOTIDE SEQUENCE</scope>
    <source>
        <strain evidence="2">JCM 31740</strain>
    </source>
</reference>
<evidence type="ECO:0000259" key="1">
    <source>
        <dbReference type="Pfam" id="PF00126"/>
    </source>
</evidence>
<dbReference type="PANTHER" id="PTHR30432">
    <property type="entry name" value="TRANSCRIPTIONAL REGULATOR MODE"/>
    <property type="match status" value="1"/>
</dbReference>
<protein>
    <recommendedName>
        <fullName evidence="1">HTH lysR-type domain-containing protein</fullName>
    </recommendedName>
</protein>
<proteinExistence type="predicted"/>
<dbReference type="EMBL" id="BMQS01000002">
    <property type="protein sequence ID" value="GGT87705.1"/>
    <property type="molecule type" value="Genomic_DNA"/>
</dbReference>
<feature type="domain" description="HTH lysR-type" evidence="1">
    <location>
        <begin position="24"/>
        <end position="77"/>
    </location>
</feature>
<gene>
    <name evidence="2" type="ORF">GCM10007116_02060</name>
</gene>
<organism evidence="2 3">
    <name type="scientific">Sulfodiicoccus acidiphilus</name>
    <dbReference type="NCBI Taxonomy" id="1670455"/>
    <lineage>
        <taxon>Archaea</taxon>
        <taxon>Thermoproteota</taxon>
        <taxon>Thermoprotei</taxon>
        <taxon>Sulfolobales</taxon>
        <taxon>Sulfolobaceae</taxon>
        <taxon>Sulfodiicoccus</taxon>
    </lineage>
</organism>
<evidence type="ECO:0000313" key="2">
    <source>
        <dbReference type="EMBL" id="GGT87705.1"/>
    </source>
</evidence>
<dbReference type="RefSeq" id="WP_188848311.1">
    <property type="nucleotide sequence ID" value="NZ_BMQS01000002.1"/>
</dbReference>
<dbReference type="Gene3D" id="1.10.10.10">
    <property type="entry name" value="Winged helix-like DNA-binding domain superfamily/Winged helix DNA-binding domain"/>
    <property type="match status" value="1"/>
</dbReference>